<organism evidence="2 3">
    <name type="scientific">Calocera cornea HHB12733</name>
    <dbReference type="NCBI Taxonomy" id="1353952"/>
    <lineage>
        <taxon>Eukaryota</taxon>
        <taxon>Fungi</taxon>
        <taxon>Dikarya</taxon>
        <taxon>Basidiomycota</taxon>
        <taxon>Agaricomycotina</taxon>
        <taxon>Dacrymycetes</taxon>
        <taxon>Dacrymycetales</taxon>
        <taxon>Dacrymycetaceae</taxon>
        <taxon>Calocera</taxon>
    </lineage>
</organism>
<gene>
    <name evidence="2" type="ORF">CALCODRAFT_152255</name>
</gene>
<dbReference type="InParanoid" id="A0A165CNP4"/>
<evidence type="ECO:0000313" key="3">
    <source>
        <dbReference type="Proteomes" id="UP000076842"/>
    </source>
</evidence>
<feature type="compositionally biased region" description="Basic residues" evidence="1">
    <location>
        <begin position="148"/>
        <end position="164"/>
    </location>
</feature>
<dbReference type="AlphaFoldDB" id="A0A165CNP4"/>
<dbReference type="Proteomes" id="UP000076842">
    <property type="component" value="Unassembled WGS sequence"/>
</dbReference>
<evidence type="ECO:0000256" key="1">
    <source>
        <dbReference type="SAM" id="MobiDB-lite"/>
    </source>
</evidence>
<protein>
    <submittedName>
        <fullName evidence="2">Uncharacterized protein</fullName>
    </submittedName>
</protein>
<sequence length="200" mass="22790">MTVHDIELRDQSTFDLEVKRLCTTSWRHGKRRIEEEILEEIPSLHNLDTILWHNIHRDLGFRGFHRANARFTGVEVNGGGGRGRSLDNNRRISPQYGRLLGSRVCRGWENRWLSPFARTLNGLMFCLALGRCRRPVGKRRMLDACGSRRRSPRRLFRQQSRRVRTDRQGGGGGGGGSSSSSRVIRLVHNSMGAAHTCCMP</sequence>
<accession>A0A165CNP4</accession>
<name>A0A165CNP4_9BASI</name>
<dbReference type="EMBL" id="KV424125">
    <property type="protein sequence ID" value="KZT51110.1"/>
    <property type="molecule type" value="Genomic_DNA"/>
</dbReference>
<feature type="region of interest" description="Disordered" evidence="1">
    <location>
        <begin position="148"/>
        <end position="182"/>
    </location>
</feature>
<reference evidence="2 3" key="1">
    <citation type="journal article" date="2016" name="Mol. Biol. Evol.">
        <title>Comparative Genomics of Early-Diverging Mushroom-Forming Fungi Provides Insights into the Origins of Lignocellulose Decay Capabilities.</title>
        <authorList>
            <person name="Nagy L.G."/>
            <person name="Riley R."/>
            <person name="Tritt A."/>
            <person name="Adam C."/>
            <person name="Daum C."/>
            <person name="Floudas D."/>
            <person name="Sun H."/>
            <person name="Yadav J.S."/>
            <person name="Pangilinan J."/>
            <person name="Larsson K.H."/>
            <person name="Matsuura K."/>
            <person name="Barry K."/>
            <person name="Labutti K."/>
            <person name="Kuo R."/>
            <person name="Ohm R.A."/>
            <person name="Bhattacharya S.S."/>
            <person name="Shirouzu T."/>
            <person name="Yoshinaga Y."/>
            <person name="Martin F.M."/>
            <person name="Grigoriev I.V."/>
            <person name="Hibbett D.S."/>
        </authorList>
    </citation>
    <scope>NUCLEOTIDE SEQUENCE [LARGE SCALE GENOMIC DNA]</scope>
    <source>
        <strain evidence="2 3">HHB12733</strain>
    </source>
</reference>
<keyword evidence="3" id="KW-1185">Reference proteome</keyword>
<feature type="compositionally biased region" description="Gly residues" evidence="1">
    <location>
        <begin position="168"/>
        <end position="177"/>
    </location>
</feature>
<proteinExistence type="predicted"/>
<evidence type="ECO:0000313" key="2">
    <source>
        <dbReference type="EMBL" id="KZT51110.1"/>
    </source>
</evidence>